<sequence>MVQDILIKIRSGLTLGRHEMYDALSGITEDKYIQAQIGAFLMGLSLRGETPEEIIGAVGFLKDKVEPISASDRSIDCCGTGGDASGTYNISTAAALILAGCGVPVAKHGNRAASSKSGAADVLEALGVNLVVSKEGCEKALKEINFCFLMAPHHHTVLKPLAALRKELGFRTIFNLLGPLANPANTKRQLIGVYDRKLLPVFAEVLRELGAEKAWIVHGEDGLDEITLTSKTYCTILDNGNISEKVLTPDDFGFTPIMAKDIEGGLAQENAKALMALLQGEKSSYRNIVLANAAAALMVSDKVDSLKDGVAMAAQAIDDGRALSVLNSYRDFTNHK</sequence>
<feature type="binding site" evidence="9">
    <location>
        <position position="165"/>
    </location>
    <ligand>
        <name>anthranilate</name>
        <dbReference type="ChEBI" id="CHEBI:16567"/>
        <label>2</label>
    </ligand>
</feature>
<keyword evidence="3 9" id="KW-0328">Glycosyltransferase</keyword>
<dbReference type="Gene3D" id="1.20.970.10">
    <property type="entry name" value="Transferase, Pyrimidine Nucleoside Phosphorylase, Chain C"/>
    <property type="match status" value="1"/>
</dbReference>
<proteinExistence type="inferred from homology"/>
<evidence type="ECO:0000313" key="13">
    <source>
        <dbReference type="Proteomes" id="UP000249739"/>
    </source>
</evidence>
<dbReference type="Pfam" id="PF00591">
    <property type="entry name" value="Glycos_transf_3"/>
    <property type="match status" value="1"/>
</dbReference>
<dbReference type="GO" id="GO:0004048">
    <property type="term" value="F:anthranilate phosphoribosyltransferase activity"/>
    <property type="evidence" value="ECO:0007669"/>
    <property type="project" value="UniProtKB-UniRule"/>
</dbReference>
<dbReference type="EC" id="2.4.2.18" evidence="9"/>
<dbReference type="Proteomes" id="UP000249739">
    <property type="component" value="Unassembled WGS sequence"/>
</dbReference>
<comment type="caution">
    <text evidence="12">The sequence shown here is derived from an EMBL/GenBank/DDBJ whole genome shotgun (WGS) entry which is preliminary data.</text>
</comment>
<feature type="binding site" evidence="9">
    <location>
        <begin position="82"/>
        <end position="83"/>
    </location>
    <ligand>
        <name>5-phospho-alpha-D-ribose 1-diphosphate</name>
        <dbReference type="ChEBI" id="CHEBI:58017"/>
    </ligand>
</feature>
<feature type="binding site" evidence="9">
    <location>
        <position position="79"/>
    </location>
    <ligand>
        <name>5-phospho-alpha-D-ribose 1-diphosphate</name>
        <dbReference type="ChEBI" id="CHEBI:58017"/>
    </ligand>
</feature>
<evidence type="ECO:0000259" key="10">
    <source>
        <dbReference type="Pfam" id="PF00591"/>
    </source>
</evidence>
<dbReference type="SUPFAM" id="SSF52418">
    <property type="entry name" value="Nucleoside phosphorylase/phosphoribosyltransferase catalytic domain"/>
    <property type="match status" value="1"/>
</dbReference>
<protein>
    <recommendedName>
        <fullName evidence="9">Anthranilate phosphoribosyltransferase</fullName>
        <ecNumber evidence="9">2.4.2.18</ecNumber>
    </recommendedName>
</protein>
<dbReference type="InterPro" id="IPR000312">
    <property type="entry name" value="Glycosyl_Trfase_fam3"/>
</dbReference>
<evidence type="ECO:0000256" key="7">
    <source>
        <dbReference type="ARBA" id="ARBA00052328"/>
    </source>
</evidence>
<evidence type="ECO:0000313" key="12">
    <source>
        <dbReference type="EMBL" id="PZP55122.1"/>
    </source>
</evidence>
<dbReference type="AlphaFoldDB" id="A0A2W5HHK0"/>
<feature type="binding site" evidence="9">
    <location>
        <begin position="107"/>
        <end position="115"/>
    </location>
    <ligand>
        <name>5-phospho-alpha-D-ribose 1-diphosphate</name>
        <dbReference type="ChEBI" id="CHEBI:58017"/>
    </ligand>
</feature>
<dbReference type="GO" id="GO:0000287">
    <property type="term" value="F:magnesium ion binding"/>
    <property type="evidence" value="ECO:0007669"/>
    <property type="project" value="UniProtKB-UniRule"/>
</dbReference>
<comment type="pathway">
    <text evidence="1 9">Amino-acid biosynthesis; L-tryptophan biosynthesis; L-tryptophan from chorismate: step 2/5.</text>
</comment>
<evidence type="ECO:0000256" key="4">
    <source>
        <dbReference type="ARBA" id="ARBA00022679"/>
    </source>
</evidence>
<keyword evidence="2 9" id="KW-0028">Amino-acid biosynthesis</keyword>
<evidence type="ECO:0000256" key="3">
    <source>
        <dbReference type="ARBA" id="ARBA00022676"/>
    </source>
</evidence>
<comment type="function">
    <text evidence="9">Catalyzes the transfer of the phosphoribosyl group of 5-phosphorylribose-1-pyrophosphate (PRPP) to anthranilate to yield N-(5'-phosphoribosyl)-anthranilate (PRA).</text>
</comment>
<gene>
    <name evidence="9 12" type="primary">trpD</name>
    <name evidence="12" type="ORF">DI586_07840</name>
</gene>
<evidence type="ECO:0000259" key="11">
    <source>
        <dbReference type="Pfam" id="PF02885"/>
    </source>
</evidence>
<feature type="binding site" evidence="9">
    <location>
        <position position="79"/>
    </location>
    <ligand>
        <name>anthranilate</name>
        <dbReference type="ChEBI" id="CHEBI:16567"/>
        <label>1</label>
    </ligand>
</feature>
<comment type="similarity">
    <text evidence="9">Belongs to the anthranilate phosphoribosyltransferase family.</text>
</comment>
<dbReference type="EMBL" id="QFOT01000087">
    <property type="protein sequence ID" value="PZP55122.1"/>
    <property type="molecule type" value="Genomic_DNA"/>
</dbReference>
<evidence type="ECO:0000256" key="9">
    <source>
        <dbReference type="HAMAP-Rule" id="MF_00211"/>
    </source>
</evidence>
<dbReference type="NCBIfam" id="TIGR01245">
    <property type="entry name" value="trpD"/>
    <property type="match status" value="1"/>
</dbReference>
<keyword evidence="4 9" id="KW-0808">Transferase</keyword>
<dbReference type="PANTHER" id="PTHR43285">
    <property type="entry name" value="ANTHRANILATE PHOSPHORIBOSYLTRANSFERASE"/>
    <property type="match status" value="1"/>
</dbReference>
<keyword evidence="9" id="KW-0479">Metal-binding</keyword>
<feature type="binding site" evidence="9">
    <location>
        <position position="87"/>
    </location>
    <ligand>
        <name>5-phospho-alpha-D-ribose 1-diphosphate</name>
        <dbReference type="ChEBI" id="CHEBI:58017"/>
    </ligand>
</feature>
<comment type="subunit">
    <text evidence="9">Homodimer.</text>
</comment>
<dbReference type="InterPro" id="IPR036320">
    <property type="entry name" value="Glycosyl_Trfase_fam3_N_dom_sf"/>
</dbReference>
<feature type="domain" description="Glycosyl transferase family 3 N-terminal" evidence="11">
    <location>
        <begin position="3"/>
        <end position="58"/>
    </location>
</feature>
<feature type="binding site" evidence="9">
    <location>
        <position position="225"/>
    </location>
    <ligand>
        <name>Mg(2+)</name>
        <dbReference type="ChEBI" id="CHEBI:18420"/>
        <label>2</label>
    </ligand>
</feature>
<feature type="binding site" evidence="9">
    <location>
        <position position="91"/>
    </location>
    <ligand>
        <name>Mg(2+)</name>
        <dbReference type="ChEBI" id="CHEBI:18420"/>
        <label>1</label>
    </ligand>
</feature>
<reference evidence="12 13" key="1">
    <citation type="submission" date="2017-08" db="EMBL/GenBank/DDBJ databases">
        <title>Infants hospitalized years apart are colonized by the same room-sourced microbial strains.</title>
        <authorList>
            <person name="Brooks B."/>
            <person name="Olm M.R."/>
            <person name="Firek B.A."/>
            <person name="Baker R."/>
            <person name="Thomas B.C."/>
            <person name="Morowitz M.J."/>
            <person name="Banfield J.F."/>
        </authorList>
    </citation>
    <scope>NUCLEOTIDE SEQUENCE [LARGE SCALE GENOMIC DNA]</scope>
    <source>
        <strain evidence="12">S2_006_000_R2_64</strain>
    </source>
</reference>
<name>A0A2W5HHK0_9BACT</name>
<feature type="binding site" evidence="9">
    <location>
        <position position="110"/>
    </location>
    <ligand>
        <name>anthranilate</name>
        <dbReference type="ChEBI" id="CHEBI:16567"/>
        <label>1</label>
    </ligand>
</feature>
<feature type="binding site" evidence="9">
    <location>
        <position position="224"/>
    </location>
    <ligand>
        <name>Mg(2+)</name>
        <dbReference type="ChEBI" id="CHEBI:18420"/>
        <label>2</label>
    </ligand>
</feature>
<dbReference type="HAMAP" id="MF_00211">
    <property type="entry name" value="TrpD"/>
    <property type="match status" value="1"/>
</dbReference>
<dbReference type="InterPro" id="IPR005940">
    <property type="entry name" value="Anthranilate_Pribosyl_Tfrase"/>
</dbReference>
<dbReference type="GO" id="GO:0000162">
    <property type="term" value="P:L-tryptophan biosynthetic process"/>
    <property type="evidence" value="ECO:0007669"/>
    <property type="project" value="UniProtKB-UniRule"/>
</dbReference>
<comment type="similarity">
    <text evidence="8">In the C-terminal section; belongs to the anthranilate phosphoribosyltransferase family.</text>
</comment>
<organism evidence="12 13">
    <name type="scientific">Micavibrio aeruginosavorus</name>
    <dbReference type="NCBI Taxonomy" id="349221"/>
    <lineage>
        <taxon>Bacteria</taxon>
        <taxon>Pseudomonadati</taxon>
        <taxon>Bdellovibrionota</taxon>
        <taxon>Bdellovibrionia</taxon>
        <taxon>Bdellovibrionales</taxon>
        <taxon>Pseudobdellovibrionaceae</taxon>
        <taxon>Micavibrio</taxon>
    </lineage>
</organism>
<dbReference type="Pfam" id="PF02885">
    <property type="entry name" value="Glycos_trans_3N"/>
    <property type="match status" value="1"/>
</dbReference>
<dbReference type="Gene3D" id="3.40.1030.10">
    <property type="entry name" value="Nucleoside phosphorylase/phosphoribosyltransferase catalytic domain"/>
    <property type="match status" value="1"/>
</dbReference>
<keyword evidence="6 9" id="KW-0057">Aromatic amino acid biosynthesis</keyword>
<evidence type="ECO:0000256" key="6">
    <source>
        <dbReference type="ARBA" id="ARBA00023141"/>
    </source>
</evidence>
<keyword evidence="9" id="KW-0460">Magnesium</keyword>
<dbReference type="UniPathway" id="UPA00035">
    <property type="reaction ID" value="UER00041"/>
</dbReference>
<keyword evidence="5 9" id="KW-0822">Tryptophan biosynthesis</keyword>
<accession>A0A2W5HHK0</accession>
<dbReference type="GO" id="GO:0005829">
    <property type="term" value="C:cytosol"/>
    <property type="evidence" value="ECO:0007669"/>
    <property type="project" value="TreeGrafter"/>
</dbReference>
<evidence type="ECO:0000256" key="8">
    <source>
        <dbReference type="ARBA" id="ARBA00061188"/>
    </source>
</evidence>
<dbReference type="InterPro" id="IPR017459">
    <property type="entry name" value="Glycosyl_Trfase_fam3_N_dom"/>
</dbReference>
<dbReference type="InterPro" id="IPR035902">
    <property type="entry name" value="Nuc_phospho_transferase"/>
</dbReference>
<evidence type="ECO:0000256" key="1">
    <source>
        <dbReference type="ARBA" id="ARBA00004907"/>
    </source>
</evidence>
<comment type="catalytic activity">
    <reaction evidence="7 9">
        <text>N-(5-phospho-beta-D-ribosyl)anthranilate + diphosphate = 5-phospho-alpha-D-ribose 1-diphosphate + anthranilate</text>
        <dbReference type="Rhea" id="RHEA:11768"/>
        <dbReference type="ChEBI" id="CHEBI:16567"/>
        <dbReference type="ChEBI" id="CHEBI:18277"/>
        <dbReference type="ChEBI" id="CHEBI:33019"/>
        <dbReference type="ChEBI" id="CHEBI:58017"/>
        <dbReference type="EC" id="2.4.2.18"/>
    </reaction>
</comment>
<feature type="binding site" evidence="9">
    <location>
        <position position="225"/>
    </location>
    <ligand>
        <name>Mg(2+)</name>
        <dbReference type="ChEBI" id="CHEBI:18420"/>
        <label>1</label>
    </ligand>
</feature>
<comment type="caution">
    <text evidence="9">Lacks conserved residue(s) required for the propagation of feature annotation.</text>
</comment>
<comment type="cofactor">
    <cofactor evidence="9">
        <name>Mg(2+)</name>
        <dbReference type="ChEBI" id="CHEBI:18420"/>
    </cofactor>
    <text evidence="9">Binds 2 magnesium ions per monomer.</text>
</comment>
<dbReference type="SUPFAM" id="SSF47648">
    <property type="entry name" value="Nucleoside phosphorylase/phosphoribosyltransferase N-terminal domain"/>
    <property type="match status" value="1"/>
</dbReference>
<feature type="binding site" evidence="9">
    <location>
        <position position="119"/>
    </location>
    <ligand>
        <name>5-phospho-alpha-D-ribose 1-diphosphate</name>
        <dbReference type="ChEBI" id="CHEBI:58017"/>
    </ligand>
</feature>
<dbReference type="FunFam" id="3.40.1030.10:FF:000002">
    <property type="entry name" value="Anthranilate phosphoribosyltransferase"/>
    <property type="match status" value="1"/>
</dbReference>
<evidence type="ECO:0000256" key="5">
    <source>
        <dbReference type="ARBA" id="ARBA00022822"/>
    </source>
</evidence>
<feature type="domain" description="Glycosyl transferase family 3" evidence="10">
    <location>
        <begin position="73"/>
        <end position="323"/>
    </location>
</feature>
<evidence type="ECO:0000256" key="2">
    <source>
        <dbReference type="ARBA" id="ARBA00022605"/>
    </source>
</evidence>
<dbReference type="PANTHER" id="PTHR43285:SF2">
    <property type="entry name" value="ANTHRANILATE PHOSPHORIBOSYLTRANSFERASE"/>
    <property type="match status" value="1"/>
</dbReference>
<feature type="binding site" evidence="9">
    <location>
        <begin position="89"/>
        <end position="92"/>
    </location>
    <ligand>
        <name>5-phospho-alpha-D-ribose 1-diphosphate</name>
        <dbReference type="ChEBI" id="CHEBI:58017"/>
    </ligand>
</feature>